<dbReference type="GO" id="GO:0005634">
    <property type="term" value="C:nucleus"/>
    <property type="evidence" value="ECO:0007669"/>
    <property type="project" value="UniProtKB-SubCell"/>
</dbReference>
<evidence type="ECO:0000256" key="5">
    <source>
        <dbReference type="ARBA" id="ARBA00022723"/>
    </source>
</evidence>
<comment type="subcellular location">
    <subcellularLocation>
        <location evidence="2">Nucleus</location>
    </subcellularLocation>
</comment>
<evidence type="ECO:0000256" key="4">
    <source>
        <dbReference type="ARBA" id="ARBA00022722"/>
    </source>
</evidence>
<feature type="region of interest" description="Disordered" evidence="8">
    <location>
        <begin position="93"/>
        <end position="133"/>
    </location>
</feature>
<reference evidence="10" key="1">
    <citation type="journal article" date="2014" name="Nat. Commun.">
        <title>The rainbow trout genome provides novel insights into evolution after whole-genome duplication in vertebrates.</title>
        <authorList>
            <person name="Berthelot C."/>
            <person name="Brunet F."/>
            <person name="Chalopin D."/>
            <person name="Juanchich A."/>
            <person name="Bernard M."/>
            <person name="Noel B."/>
            <person name="Bento P."/>
            <person name="Da Silva C."/>
            <person name="Labadie K."/>
            <person name="Alberti A."/>
            <person name="Aury J.M."/>
            <person name="Louis A."/>
            <person name="Dehais P."/>
            <person name="Bardou P."/>
            <person name="Montfort J."/>
            <person name="Klopp C."/>
            <person name="Cabau C."/>
            <person name="Gaspin C."/>
            <person name="Thorgaard G.H."/>
            <person name="Boussaha M."/>
            <person name="Quillet E."/>
            <person name="Guyomard R."/>
            <person name="Galiana D."/>
            <person name="Bobe J."/>
            <person name="Volff J.N."/>
            <person name="Genet C."/>
            <person name="Wincker P."/>
            <person name="Jaillon O."/>
            <person name="Roest Crollius H."/>
            <person name="Guiguen Y."/>
        </authorList>
    </citation>
    <scope>NUCLEOTIDE SEQUENCE [LARGE SCALE GENOMIC DNA]</scope>
</reference>
<dbReference type="GO" id="GO:0046872">
    <property type="term" value="F:metal ion binding"/>
    <property type="evidence" value="ECO:0007669"/>
    <property type="project" value="UniProtKB-KW"/>
</dbReference>
<comment type="similarity">
    <text evidence="3">Belongs to the HARBI1 family.</text>
</comment>
<dbReference type="PANTHER" id="PTHR22930">
    <property type="match status" value="1"/>
</dbReference>
<evidence type="ECO:0000256" key="8">
    <source>
        <dbReference type="SAM" id="MobiDB-lite"/>
    </source>
</evidence>
<keyword evidence="5" id="KW-0479">Metal-binding</keyword>
<evidence type="ECO:0000256" key="3">
    <source>
        <dbReference type="ARBA" id="ARBA00006958"/>
    </source>
</evidence>
<keyword evidence="7" id="KW-0539">Nucleus</keyword>
<evidence type="ECO:0000256" key="7">
    <source>
        <dbReference type="ARBA" id="ARBA00023242"/>
    </source>
</evidence>
<dbReference type="Pfam" id="PF13359">
    <property type="entry name" value="DDE_Tnp_4"/>
    <property type="match status" value="1"/>
</dbReference>
<evidence type="ECO:0000313" key="10">
    <source>
        <dbReference type="EMBL" id="CDQ61305.1"/>
    </source>
</evidence>
<protein>
    <recommendedName>
        <fullName evidence="9">DDE Tnp4 domain-containing protein</fullName>
    </recommendedName>
</protein>
<dbReference type="GO" id="GO:0004518">
    <property type="term" value="F:nuclease activity"/>
    <property type="evidence" value="ECO:0007669"/>
    <property type="project" value="UniProtKB-KW"/>
</dbReference>
<organism evidence="10 11">
    <name type="scientific">Oncorhynchus mykiss</name>
    <name type="common">Rainbow trout</name>
    <name type="synonym">Salmo gairdneri</name>
    <dbReference type="NCBI Taxonomy" id="8022"/>
    <lineage>
        <taxon>Eukaryota</taxon>
        <taxon>Metazoa</taxon>
        <taxon>Chordata</taxon>
        <taxon>Craniata</taxon>
        <taxon>Vertebrata</taxon>
        <taxon>Euteleostomi</taxon>
        <taxon>Actinopterygii</taxon>
        <taxon>Neopterygii</taxon>
        <taxon>Teleostei</taxon>
        <taxon>Protacanthopterygii</taxon>
        <taxon>Salmoniformes</taxon>
        <taxon>Salmonidae</taxon>
        <taxon>Salmoninae</taxon>
        <taxon>Oncorhynchus</taxon>
    </lineage>
</organism>
<accession>A0A060W9T6</accession>
<gene>
    <name evidence="10" type="ORF">GSONMT00064859001</name>
</gene>
<dbReference type="InterPro" id="IPR045249">
    <property type="entry name" value="HARBI1-like"/>
</dbReference>
<dbReference type="Proteomes" id="UP000193380">
    <property type="component" value="Unassembled WGS sequence"/>
</dbReference>
<dbReference type="GO" id="GO:0016787">
    <property type="term" value="F:hydrolase activity"/>
    <property type="evidence" value="ECO:0007669"/>
    <property type="project" value="UniProtKB-KW"/>
</dbReference>
<evidence type="ECO:0000256" key="1">
    <source>
        <dbReference type="ARBA" id="ARBA00001968"/>
    </source>
</evidence>
<proteinExistence type="inferred from homology"/>
<evidence type="ECO:0000259" key="9">
    <source>
        <dbReference type="Pfam" id="PF13359"/>
    </source>
</evidence>
<evidence type="ECO:0000256" key="2">
    <source>
        <dbReference type="ARBA" id="ARBA00004123"/>
    </source>
</evidence>
<dbReference type="PANTHER" id="PTHR22930:SF279">
    <property type="entry name" value="SIMILAR TO ENSANGP00000010363"/>
    <property type="match status" value="1"/>
</dbReference>
<evidence type="ECO:0000313" key="11">
    <source>
        <dbReference type="Proteomes" id="UP000193380"/>
    </source>
</evidence>
<feature type="domain" description="DDE Tnp4" evidence="9">
    <location>
        <begin position="199"/>
        <end position="357"/>
    </location>
</feature>
<evidence type="ECO:0000256" key="6">
    <source>
        <dbReference type="ARBA" id="ARBA00022801"/>
    </source>
</evidence>
<keyword evidence="6" id="KW-0378">Hydrolase</keyword>
<dbReference type="InterPro" id="IPR027806">
    <property type="entry name" value="HARBI1_dom"/>
</dbReference>
<dbReference type="PaxDb" id="8022-A0A060W9T6"/>
<keyword evidence="4" id="KW-0540">Nuclease</keyword>
<dbReference type="AlphaFoldDB" id="A0A060W9T6"/>
<sequence length="414" mass="45175">MNCDSHSIISLQNAVLERNAIINCQDSRVGSFNNETKVEEGGLDRTVGPGPALPKAQVCVGPEMVKVPKAGRGVPPSNSRALTVWRGIPKLLSSEPKPVRSPAPDGWSQDHPDGYQLPGVHQPSSTPGDLSPILGNRGLLQDHRIQLLSWMVHGGRHCPLSIWDCLDGEYMPVPKEEDGRANAAESLERWNFPNCLGSIDGKHVVIQAPPCLGSQFYNYKGTYSVVLLAVVDAIYCFRVVDVGAYGKGSDGALQDGTLDIPPPASLPGAEDLGPVPHVFVGDEAFPLRPNLMRPYAGRLLPLPKPVRIFNKRLSRARLVVECAFGILEARWRMYWRLLGLSPSNVDACVKATCVLHNYLRRSFQEPLQMAMGTPNGHLPDVTRAGANNAPRQALQLTTYFSSPAGEVPWQYAME</sequence>
<reference evidence="10" key="2">
    <citation type="submission" date="2014-03" db="EMBL/GenBank/DDBJ databases">
        <authorList>
            <person name="Genoscope - CEA"/>
        </authorList>
    </citation>
    <scope>NUCLEOTIDE SEQUENCE</scope>
</reference>
<name>A0A060W9T6_ONCMY</name>
<comment type="cofactor">
    <cofactor evidence="1">
        <name>a divalent metal cation</name>
        <dbReference type="ChEBI" id="CHEBI:60240"/>
    </cofactor>
</comment>
<dbReference type="STRING" id="8022.A0A060W9T6"/>
<dbReference type="EMBL" id="FR904376">
    <property type="protein sequence ID" value="CDQ61305.1"/>
    <property type="molecule type" value="Genomic_DNA"/>
</dbReference>